<keyword evidence="1" id="KW-0812">Transmembrane</keyword>
<keyword evidence="1" id="KW-1133">Transmembrane helix</keyword>
<dbReference type="AlphaFoldDB" id="A0A2G4SVM0"/>
<evidence type="ECO:0000256" key="1">
    <source>
        <dbReference type="SAM" id="Phobius"/>
    </source>
</evidence>
<feature type="transmembrane region" description="Helical" evidence="1">
    <location>
        <begin position="13"/>
        <end position="35"/>
    </location>
</feature>
<evidence type="ECO:0000313" key="2">
    <source>
        <dbReference type="EMBL" id="PHZ12820.1"/>
    </source>
</evidence>
<sequence length="66" mass="7635">MVRLEKIGMPKHAYYRIILSFMMLAVLPLSLPLLVNVLEVCLSYDLLLYDEGHEEEIERSLVTLLS</sequence>
<accession>A0A2G4SVM0</accession>
<proteinExistence type="predicted"/>
<dbReference type="Proteomes" id="UP000242254">
    <property type="component" value="Unassembled WGS sequence"/>
</dbReference>
<reference evidence="2 3" key="1">
    <citation type="journal article" date="2016" name="Proc. Natl. Acad. Sci. U.S.A.">
        <title>Lipid metabolic changes in an early divergent fungus govern the establishment of a mutualistic symbiosis with endobacteria.</title>
        <authorList>
            <person name="Lastovetsky O.A."/>
            <person name="Gaspar M.L."/>
            <person name="Mondo S.J."/>
            <person name="LaButti K.M."/>
            <person name="Sandor L."/>
            <person name="Grigoriev I.V."/>
            <person name="Henry S.A."/>
            <person name="Pawlowska T.E."/>
        </authorList>
    </citation>
    <scope>NUCLEOTIDE SEQUENCE [LARGE SCALE GENOMIC DNA]</scope>
    <source>
        <strain evidence="2 3">ATCC 52813</strain>
    </source>
</reference>
<name>A0A2G4SVM0_RHIZD</name>
<evidence type="ECO:0000313" key="3">
    <source>
        <dbReference type="Proteomes" id="UP000242254"/>
    </source>
</evidence>
<dbReference type="GeneID" id="35436628"/>
<keyword evidence="3" id="KW-1185">Reference proteome</keyword>
<protein>
    <submittedName>
        <fullName evidence="2">Uncharacterized protein</fullName>
    </submittedName>
</protein>
<organism evidence="2 3">
    <name type="scientific">Rhizopus microsporus ATCC 52813</name>
    <dbReference type="NCBI Taxonomy" id="1340429"/>
    <lineage>
        <taxon>Eukaryota</taxon>
        <taxon>Fungi</taxon>
        <taxon>Fungi incertae sedis</taxon>
        <taxon>Mucoromycota</taxon>
        <taxon>Mucoromycotina</taxon>
        <taxon>Mucoromycetes</taxon>
        <taxon>Mucorales</taxon>
        <taxon>Mucorineae</taxon>
        <taxon>Rhizopodaceae</taxon>
        <taxon>Rhizopus</taxon>
    </lineage>
</organism>
<dbReference type="EMBL" id="KZ303849">
    <property type="protein sequence ID" value="PHZ12820.1"/>
    <property type="molecule type" value="Genomic_DNA"/>
</dbReference>
<dbReference type="RefSeq" id="XP_023466528.1">
    <property type="nucleotide sequence ID" value="XM_023605638.1"/>
</dbReference>
<keyword evidence="1" id="KW-0472">Membrane</keyword>
<gene>
    <name evidence="2" type="ORF">RHIMIDRAFT_137596</name>
</gene>